<sequence length="593" mass="66472">MSAHELITDHLDLWTQAVTQKSMAGRGSNGKVKLTGIKKLRELILELAVRGKLVDQNSNDEHASVLLEKISQEKATLARQGKVKKPKRLPAVTKEDVPFELPNFWQWARIWEISELITSGSRDWAKYYSESGAIFITMGNLSRVDYKLRLDNVKYVSPPTGGEGARTSLQGGDLVVSITGDVGNLGLIPEGFGEAYINQHSCLVRISSLCRNRYYAEFLRSPCAKNQFDEPQRGVKNSFRLSDMGEMLIPIPPLEEQHRIVQKVDELMALCDRLEQHASDQLDAHETLVDTLLCTLTQSEDATELADNWARLAEHFDTLFTTEQSIDKLKQTILQLAVMGRLVEQDAGDESVAKLVERIKTDKALLIKNKKIKAQAKLKLTYQGDAPHQRVPMHWVSTSLDELSHVQGGIQKQPKRRPLENKYPYLRVADVQRGFLMDCSDLPEFELFNDELSQYGLKKGDILVVEGNGSAEEIGRCAIWDGRVPDCIYQNHLMRVRPIVPETSDYIALYLNSPSGIVEMKRLAVTSSGLYNLSVGKIRSIPVPLPPLAEQHRIVQKVDELMALCDHLKERLTQASDTRCQLAGAVVEGALEG</sequence>
<accession>A0AA46TMH8</accession>
<dbReference type="GO" id="GO:0016787">
    <property type="term" value="F:hydrolase activity"/>
    <property type="evidence" value="ECO:0007669"/>
    <property type="project" value="UniProtKB-KW"/>
</dbReference>
<name>A0AA46TMH8_9GAMM</name>
<dbReference type="InterPro" id="IPR000055">
    <property type="entry name" value="Restrct_endonuc_typeI_TRD"/>
</dbReference>
<organism evidence="5 6">
    <name type="scientific">Halomonas qinghailakensis</name>
    <dbReference type="NCBI Taxonomy" id="2937790"/>
    <lineage>
        <taxon>Bacteria</taxon>
        <taxon>Pseudomonadati</taxon>
        <taxon>Pseudomonadota</taxon>
        <taxon>Gammaproteobacteria</taxon>
        <taxon>Oceanospirillales</taxon>
        <taxon>Halomonadaceae</taxon>
        <taxon>Halomonas</taxon>
    </lineage>
</organism>
<keyword evidence="6" id="KW-1185">Reference proteome</keyword>
<dbReference type="EC" id="3.1.21.-" evidence="5"/>
<dbReference type="GO" id="GO:0009307">
    <property type="term" value="P:DNA restriction-modification system"/>
    <property type="evidence" value="ECO:0007669"/>
    <property type="project" value="UniProtKB-KW"/>
</dbReference>
<dbReference type="PANTHER" id="PTHR43140:SF1">
    <property type="entry name" value="TYPE I RESTRICTION ENZYME ECOKI SPECIFICITY SUBUNIT"/>
    <property type="match status" value="1"/>
</dbReference>
<dbReference type="SUPFAM" id="SSF116734">
    <property type="entry name" value="DNA methylase specificity domain"/>
    <property type="match status" value="2"/>
</dbReference>
<dbReference type="InterPro" id="IPR051212">
    <property type="entry name" value="Type-I_RE_S_subunit"/>
</dbReference>
<dbReference type="GO" id="GO:0004519">
    <property type="term" value="F:endonuclease activity"/>
    <property type="evidence" value="ECO:0007669"/>
    <property type="project" value="UniProtKB-KW"/>
</dbReference>
<dbReference type="GO" id="GO:0003677">
    <property type="term" value="F:DNA binding"/>
    <property type="evidence" value="ECO:0007669"/>
    <property type="project" value="UniProtKB-KW"/>
</dbReference>
<dbReference type="KEGG" id="hqn:M0220_09340"/>
<protein>
    <submittedName>
        <fullName evidence="5">Restriction endonuclease subunit S</fullName>
        <ecNumber evidence="5">3.1.21.-</ecNumber>
    </submittedName>
</protein>
<dbReference type="PANTHER" id="PTHR43140">
    <property type="entry name" value="TYPE-1 RESTRICTION ENZYME ECOKI SPECIFICITY PROTEIN"/>
    <property type="match status" value="1"/>
</dbReference>
<feature type="domain" description="Type I restriction modification DNA specificity" evidence="4">
    <location>
        <begin position="394"/>
        <end position="573"/>
    </location>
</feature>
<dbReference type="RefSeq" id="WP_264017461.1">
    <property type="nucleotide sequence ID" value="NZ_CP096973.1"/>
</dbReference>
<keyword evidence="3" id="KW-0238">DNA-binding</keyword>
<dbReference type="Pfam" id="PF01420">
    <property type="entry name" value="Methylase_S"/>
    <property type="match status" value="2"/>
</dbReference>
<dbReference type="REBASE" id="670324">
    <property type="entry name" value="S.Hsp149ORF9335P"/>
</dbReference>
<evidence type="ECO:0000256" key="1">
    <source>
        <dbReference type="ARBA" id="ARBA00010923"/>
    </source>
</evidence>
<keyword evidence="2" id="KW-0680">Restriction system</keyword>
<gene>
    <name evidence="5" type="ORF">M0220_09340</name>
</gene>
<evidence type="ECO:0000259" key="4">
    <source>
        <dbReference type="Pfam" id="PF01420"/>
    </source>
</evidence>
<dbReference type="EMBL" id="CP096973">
    <property type="protein sequence ID" value="UYO73105.1"/>
    <property type="molecule type" value="Genomic_DNA"/>
</dbReference>
<dbReference type="Gene3D" id="3.90.220.20">
    <property type="entry name" value="DNA methylase specificity domains"/>
    <property type="match status" value="2"/>
</dbReference>
<dbReference type="CDD" id="cd17253">
    <property type="entry name" value="RMtype1_S_Eco933I-TRD2-CR2_like"/>
    <property type="match status" value="1"/>
</dbReference>
<dbReference type="Proteomes" id="UP001164935">
    <property type="component" value="Chromosome"/>
</dbReference>
<proteinExistence type="inferred from homology"/>
<comment type="similarity">
    <text evidence="1">Belongs to the type-I restriction system S methylase family.</text>
</comment>
<keyword evidence="5" id="KW-0255">Endonuclease</keyword>
<evidence type="ECO:0000256" key="2">
    <source>
        <dbReference type="ARBA" id="ARBA00022747"/>
    </source>
</evidence>
<keyword evidence="5" id="KW-0378">Hydrolase</keyword>
<reference evidence="5" key="1">
    <citation type="submission" date="2022-05" db="EMBL/GenBank/DDBJ databases">
        <title>Complete sequence of a novel PHA-producing Halomonas strain.</title>
        <authorList>
            <person name="Zheng Z."/>
        </authorList>
    </citation>
    <scope>NUCLEOTIDE SEQUENCE</scope>
    <source>
        <strain evidence="5">ZZQ-149</strain>
    </source>
</reference>
<dbReference type="AlphaFoldDB" id="A0AA46TMH8"/>
<evidence type="ECO:0000256" key="3">
    <source>
        <dbReference type="ARBA" id="ARBA00023125"/>
    </source>
</evidence>
<evidence type="ECO:0000313" key="6">
    <source>
        <dbReference type="Proteomes" id="UP001164935"/>
    </source>
</evidence>
<dbReference type="InterPro" id="IPR044946">
    <property type="entry name" value="Restrct_endonuc_typeI_TRD_sf"/>
</dbReference>
<feature type="domain" description="Type I restriction modification DNA specificity" evidence="4">
    <location>
        <begin position="167"/>
        <end position="282"/>
    </location>
</feature>
<keyword evidence="5" id="KW-0540">Nuclease</keyword>
<evidence type="ECO:0000313" key="5">
    <source>
        <dbReference type="EMBL" id="UYO73105.1"/>
    </source>
</evidence>